<dbReference type="PANTHER" id="PTHR33383:SF1">
    <property type="entry name" value="MEMBRANE PROTEIN INSERTION EFFICIENCY FACTOR-RELATED"/>
    <property type="match status" value="1"/>
</dbReference>
<dbReference type="HAMAP" id="MF_00386">
    <property type="entry name" value="UPF0161_YidD"/>
    <property type="match status" value="1"/>
</dbReference>
<name>A0A7I9VMS6_9BACT</name>
<accession>A0A7I9VMS6</accession>
<organism evidence="2 3">
    <name type="scientific">Anaeromyxobacter diazotrophicus</name>
    <dbReference type="NCBI Taxonomy" id="2590199"/>
    <lineage>
        <taxon>Bacteria</taxon>
        <taxon>Pseudomonadati</taxon>
        <taxon>Myxococcota</taxon>
        <taxon>Myxococcia</taxon>
        <taxon>Myxococcales</taxon>
        <taxon>Cystobacterineae</taxon>
        <taxon>Anaeromyxobacteraceae</taxon>
        <taxon>Anaeromyxobacter</taxon>
    </lineage>
</organism>
<proteinExistence type="inferred from homology"/>
<gene>
    <name evidence="2" type="primary">ytjA</name>
    <name evidence="2" type="ORF">AMYX_24320</name>
</gene>
<comment type="subcellular location">
    <subcellularLocation>
        <location evidence="1">Cell membrane</location>
        <topology evidence="1">Peripheral membrane protein</topology>
        <orientation evidence="1">Cytoplasmic side</orientation>
    </subcellularLocation>
</comment>
<evidence type="ECO:0000313" key="2">
    <source>
        <dbReference type="EMBL" id="GEJ57691.1"/>
    </source>
</evidence>
<dbReference type="Proteomes" id="UP000503640">
    <property type="component" value="Unassembled WGS sequence"/>
</dbReference>
<dbReference type="GO" id="GO:0005886">
    <property type="term" value="C:plasma membrane"/>
    <property type="evidence" value="ECO:0007669"/>
    <property type="project" value="UniProtKB-SubCell"/>
</dbReference>
<evidence type="ECO:0000313" key="3">
    <source>
        <dbReference type="Proteomes" id="UP000503640"/>
    </source>
</evidence>
<keyword evidence="3" id="KW-1185">Reference proteome</keyword>
<comment type="function">
    <text evidence="1">Could be involved in insertion of integral membrane proteins into the membrane.</text>
</comment>
<comment type="similarity">
    <text evidence="1">Belongs to the UPF0161 family.</text>
</comment>
<reference evidence="3" key="1">
    <citation type="journal article" date="2020" name="Appl. Environ. Microbiol.">
        <title>Diazotrophic Anaeromyxobacter Isolates from Soils.</title>
        <authorList>
            <person name="Masuda Y."/>
            <person name="Yamanaka H."/>
            <person name="Xu Z.X."/>
            <person name="Shiratori Y."/>
            <person name="Aono T."/>
            <person name="Amachi S."/>
            <person name="Senoo K."/>
            <person name="Itoh H."/>
        </authorList>
    </citation>
    <scope>NUCLEOTIDE SEQUENCE [LARGE SCALE GENOMIC DNA]</scope>
    <source>
        <strain evidence="3">R267</strain>
    </source>
</reference>
<dbReference type="SMART" id="SM01234">
    <property type="entry name" value="Haemolytic"/>
    <property type="match status" value="1"/>
</dbReference>
<sequence length="69" mass="7606">MRALLLGLIGLYRRLLSPLLPPACRFYPTCSAYAAEAVRRHGALRGTYLTVKRLARCHPLCEGGIDPVP</sequence>
<protein>
    <recommendedName>
        <fullName evidence="1">Putative membrane protein insertion efficiency factor</fullName>
    </recommendedName>
</protein>
<evidence type="ECO:0000256" key="1">
    <source>
        <dbReference type="HAMAP-Rule" id="MF_00386"/>
    </source>
</evidence>
<dbReference type="PANTHER" id="PTHR33383">
    <property type="entry name" value="MEMBRANE PROTEIN INSERTION EFFICIENCY FACTOR-RELATED"/>
    <property type="match status" value="1"/>
</dbReference>
<keyword evidence="1" id="KW-1003">Cell membrane</keyword>
<dbReference type="Pfam" id="PF01809">
    <property type="entry name" value="YidD"/>
    <property type="match status" value="1"/>
</dbReference>
<dbReference type="EMBL" id="BJTG01000005">
    <property type="protein sequence ID" value="GEJ57691.1"/>
    <property type="molecule type" value="Genomic_DNA"/>
</dbReference>
<keyword evidence="1" id="KW-0472">Membrane</keyword>
<dbReference type="InterPro" id="IPR002696">
    <property type="entry name" value="Membr_insert_effic_factor_YidD"/>
</dbReference>
<dbReference type="NCBIfam" id="TIGR00278">
    <property type="entry name" value="membrane protein insertion efficiency factor YidD"/>
    <property type="match status" value="1"/>
</dbReference>
<dbReference type="AlphaFoldDB" id="A0A7I9VMS6"/>
<comment type="caution">
    <text evidence="2">The sequence shown here is derived from an EMBL/GenBank/DDBJ whole genome shotgun (WGS) entry which is preliminary data.</text>
</comment>